<name>A0A6J5LW07_9CAUD</name>
<dbReference type="GO" id="GO:0008170">
    <property type="term" value="F:N-methyltransferase activity"/>
    <property type="evidence" value="ECO:0007669"/>
    <property type="project" value="InterPro"/>
</dbReference>
<feature type="region of interest" description="Disordered" evidence="4">
    <location>
        <begin position="1"/>
        <end position="36"/>
    </location>
</feature>
<keyword evidence="2 6" id="KW-0489">Methyltransferase</keyword>
<evidence type="ECO:0000256" key="3">
    <source>
        <dbReference type="ARBA" id="ARBA00022679"/>
    </source>
</evidence>
<evidence type="ECO:0000256" key="1">
    <source>
        <dbReference type="ARBA" id="ARBA00006594"/>
    </source>
</evidence>
<evidence type="ECO:0000256" key="4">
    <source>
        <dbReference type="SAM" id="MobiDB-lite"/>
    </source>
</evidence>
<dbReference type="InterPro" id="IPR029063">
    <property type="entry name" value="SAM-dependent_MTases_sf"/>
</dbReference>
<dbReference type="Pfam" id="PF01555">
    <property type="entry name" value="N6_N4_Mtase"/>
    <property type="match status" value="1"/>
</dbReference>
<sequence length="264" mass="29107">MSTTQVRKRPDPKRKPRTMSDLWSRAVAPSDASTRPLSADVRLCDARELLASLKDGSVDAVITDPPYGVDHEGNSAYDDRRDGWEARIASLLPEMLRVSRGSVLWFGASPTLHRDLAVLKPDRVMIWAPKFTSSKVSKGGVFYRWHTVFAWKTEAIYKCPTSHSLGVHSDHFNEMTAVAKTWWDHPATKPVPLMERLCRAAPPGGLVCDPFAGSGTTGVAAINVGRSFIGSEILPEYHDVATKRIAEALAPWQAKIARFAQSIS</sequence>
<dbReference type="SUPFAM" id="SSF53335">
    <property type="entry name" value="S-adenosyl-L-methionine-dependent methyltransferases"/>
    <property type="match status" value="1"/>
</dbReference>
<feature type="compositionally biased region" description="Basic residues" evidence="4">
    <location>
        <begin position="1"/>
        <end position="17"/>
    </location>
</feature>
<dbReference type="Gene3D" id="3.40.50.150">
    <property type="entry name" value="Vaccinia Virus protein VP39"/>
    <property type="match status" value="1"/>
</dbReference>
<evidence type="ECO:0000313" key="6">
    <source>
        <dbReference type="EMBL" id="CAB4138251.1"/>
    </source>
</evidence>
<dbReference type="PRINTS" id="PR00508">
    <property type="entry name" value="S21N4MTFRASE"/>
</dbReference>
<feature type="domain" description="DNA methylase N-4/N-6" evidence="5">
    <location>
        <begin position="183"/>
        <end position="242"/>
    </location>
</feature>
<reference evidence="6" key="1">
    <citation type="submission" date="2020-04" db="EMBL/GenBank/DDBJ databases">
        <authorList>
            <person name="Chiriac C."/>
            <person name="Salcher M."/>
            <person name="Ghai R."/>
            <person name="Kavagutti S V."/>
        </authorList>
    </citation>
    <scope>NUCLEOTIDE SEQUENCE</scope>
</reference>
<dbReference type="PANTHER" id="PTHR13370:SF3">
    <property type="entry name" value="TRNA (GUANINE(10)-N2)-METHYLTRANSFERASE HOMOLOG"/>
    <property type="match status" value="1"/>
</dbReference>
<dbReference type="InterPro" id="IPR002052">
    <property type="entry name" value="DNA_methylase_N6_adenine_CS"/>
</dbReference>
<evidence type="ECO:0000256" key="2">
    <source>
        <dbReference type="ARBA" id="ARBA00022603"/>
    </source>
</evidence>
<evidence type="ECO:0000259" key="5">
    <source>
        <dbReference type="Pfam" id="PF01555"/>
    </source>
</evidence>
<dbReference type="GO" id="GO:0009007">
    <property type="term" value="F:site-specific DNA-methyltransferase (adenine-specific) activity"/>
    <property type="evidence" value="ECO:0007669"/>
    <property type="project" value="TreeGrafter"/>
</dbReference>
<dbReference type="PROSITE" id="PS00092">
    <property type="entry name" value="N6_MTASE"/>
    <property type="match status" value="1"/>
</dbReference>
<organism evidence="6">
    <name type="scientific">uncultured Caudovirales phage</name>
    <dbReference type="NCBI Taxonomy" id="2100421"/>
    <lineage>
        <taxon>Viruses</taxon>
        <taxon>Duplodnaviria</taxon>
        <taxon>Heunggongvirae</taxon>
        <taxon>Uroviricota</taxon>
        <taxon>Caudoviricetes</taxon>
        <taxon>Peduoviridae</taxon>
        <taxon>Maltschvirus</taxon>
        <taxon>Maltschvirus maltsch</taxon>
    </lineage>
</organism>
<dbReference type="PANTHER" id="PTHR13370">
    <property type="entry name" value="RNA METHYLASE-RELATED"/>
    <property type="match status" value="1"/>
</dbReference>
<dbReference type="InterPro" id="IPR002941">
    <property type="entry name" value="DNA_methylase_N4/N6"/>
</dbReference>
<gene>
    <name evidence="6" type="ORF">UFOVP329_13</name>
</gene>
<proteinExistence type="inferred from homology"/>
<keyword evidence="3" id="KW-0808">Transferase</keyword>
<dbReference type="EMBL" id="LR796342">
    <property type="protein sequence ID" value="CAB4138251.1"/>
    <property type="molecule type" value="Genomic_DNA"/>
</dbReference>
<accession>A0A6J5LW07</accession>
<dbReference type="InterPro" id="IPR001091">
    <property type="entry name" value="RM_Methyltransferase"/>
</dbReference>
<comment type="similarity">
    <text evidence="1">Belongs to the N(4)/N(6)-methyltransferase family.</text>
</comment>
<dbReference type="GO" id="GO:0032259">
    <property type="term" value="P:methylation"/>
    <property type="evidence" value="ECO:0007669"/>
    <property type="project" value="UniProtKB-KW"/>
</dbReference>
<dbReference type="GO" id="GO:0003677">
    <property type="term" value="F:DNA binding"/>
    <property type="evidence" value="ECO:0007669"/>
    <property type="project" value="InterPro"/>
</dbReference>
<protein>
    <submittedName>
        <fullName evidence="6">Putative methylase</fullName>
    </submittedName>
</protein>